<keyword evidence="3" id="KW-1185">Reference proteome</keyword>
<dbReference type="OrthoDB" id="8948664at2759"/>
<sequence>MLRTHHLTQYAYEELLEVVTHAVARLNIDWPAEKQEVLQQSLLDECFLTSRSQPPHQGLPFFPDLHTEVSRLWKKPVSYHVFSPQTSNYSIIAGLKLYGYEATLRVASYLSHKSASSLKALKLPTKPIRTTSALVGKAYSAAGRDKRYLLDTQLAPPGLFGDAVTSVIERFQEAKKLAVAFQKLLPHRSQVPGTAGQEQSLPSTSSSYRAQQKVSVATRAPPQKVWGSGWLSQPKPSKDKTDLRTIIISKKASAKKS</sequence>
<protein>
    <submittedName>
        <fullName evidence="2">Uncharacterized protein</fullName>
    </submittedName>
</protein>
<gene>
    <name evidence="2" type="ORF">DPX16_8309</name>
</gene>
<dbReference type="AlphaFoldDB" id="A0A3N0YH43"/>
<evidence type="ECO:0000313" key="3">
    <source>
        <dbReference type="Proteomes" id="UP000281406"/>
    </source>
</evidence>
<comment type="caution">
    <text evidence="2">The sequence shown here is derived from an EMBL/GenBank/DDBJ whole genome shotgun (WGS) entry which is preliminary data.</text>
</comment>
<proteinExistence type="predicted"/>
<evidence type="ECO:0000256" key="1">
    <source>
        <dbReference type="SAM" id="MobiDB-lite"/>
    </source>
</evidence>
<feature type="region of interest" description="Disordered" evidence="1">
    <location>
        <begin position="190"/>
        <end position="257"/>
    </location>
</feature>
<accession>A0A3N0YH43</accession>
<feature type="compositionally biased region" description="Polar residues" evidence="1">
    <location>
        <begin position="196"/>
        <end position="215"/>
    </location>
</feature>
<reference evidence="2 3" key="1">
    <citation type="submission" date="2018-10" db="EMBL/GenBank/DDBJ databases">
        <title>Genome assembly for a Yunnan-Guizhou Plateau 3E fish, Anabarilius grahami (Regan), and its evolutionary and genetic applications.</title>
        <authorList>
            <person name="Jiang W."/>
        </authorList>
    </citation>
    <scope>NUCLEOTIDE SEQUENCE [LARGE SCALE GENOMIC DNA]</scope>
    <source>
        <strain evidence="2">AG-KIZ</strain>
        <tissue evidence="2">Muscle</tissue>
    </source>
</reference>
<organism evidence="2 3">
    <name type="scientific">Anabarilius grahami</name>
    <name type="common">Kanglang fish</name>
    <name type="synonym">Barilius grahami</name>
    <dbReference type="NCBI Taxonomy" id="495550"/>
    <lineage>
        <taxon>Eukaryota</taxon>
        <taxon>Metazoa</taxon>
        <taxon>Chordata</taxon>
        <taxon>Craniata</taxon>
        <taxon>Vertebrata</taxon>
        <taxon>Euteleostomi</taxon>
        <taxon>Actinopterygii</taxon>
        <taxon>Neopterygii</taxon>
        <taxon>Teleostei</taxon>
        <taxon>Ostariophysi</taxon>
        <taxon>Cypriniformes</taxon>
        <taxon>Xenocyprididae</taxon>
        <taxon>Xenocypridinae</taxon>
        <taxon>Xenocypridinae incertae sedis</taxon>
        <taxon>Anabarilius</taxon>
    </lineage>
</organism>
<evidence type="ECO:0000313" key="2">
    <source>
        <dbReference type="EMBL" id="ROL45180.1"/>
    </source>
</evidence>
<dbReference type="Proteomes" id="UP000281406">
    <property type="component" value="Unassembled WGS sequence"/>
</dbReference>
<name>A0A3N0YH43_ANAGA</name>
<dbReference type="EMBL" id="RJVU01042602">
    <property type="protein sequence ID" value="ROL45180.1"/>
    <property type="molecule type" value="Genomic_DNA"/>
</dbReference>